<feature type="domain" description="PDZ" evidence="10">
    <location>
        <begin position="215"/>
        <end position="294"/>
    </location>
</feature>
<dbReference type="InterPro" id="IPR001478">
    <property type="entry name" value="PDZ"/>
</dbReference>
<dbReference type="GO" id="GO:0060271">
    <property type="term" value="P:cilium assembly"/>
    <property type="evidence" value="ECO:0007669"/>
    <property type="project" value="InterPro"/>
</dbReference>
<feature type="compositionally biased region" description="Polar residues" evidence="9">
    <location>
        <begin position="122"/>
        <end position="138"/>
    </location>
</feature>
<dbReference type="InterPro" id="IPR043989">
    <property type="entry name" value="CCZ1/INTU/HSP4_longin_3"/>
</dbReference>
<keyword evidence="6" id="KW-0963">Cytoplasm</keyword>
<comment type="caution">
    <text evidence="11">The sequence shown here is derived from an EMBL/GenBank/DDBJ whole genome shotgun (WGS) entry which is preliminary data.</text>
</comment>
<organism evidence="11 12">
    <name type="scientific">Mizuhopecten yessoensis</name>
    <name type="common">Japanese scallop</name>
    <name type="synonym">Patinopecten yessoensis</name>
    <dbReference type="NCBI Taxonomy" id="6573"/>
    <lineage>
        <taxon>Eukaryota</taxon>
        <taxon>Metazoa</taxon>
        <taxon>Spiralia</taxon>
        <taxon>Lophotrochozoa</taxon>
        <taxon>Mollusca</taxon>
        <taxon>Bivalvia</taxon>
        <taxon>Autobranchia</taxon>
        <taxon>Pteriomorphia</taxon>
        <taxon>Pectinida</taxon>
        <taxon>Pectinoidea</taxon>
        <taxon>Pectinidae</taxon>
        <taxon>Mizuhopecten</taxon>
    </lineage>
</organism>
<evidence type="ECO:0000256" key="3">
    <source>
        <dbReference type="ARBA" id="ARBA00010034"/>
    </source>
</evidence>
<evidence type="ECO:0000256" key="2">
    <source>
        <dbReference type="ARBA" id="ARBA00004241"/>
    </source>
</evidence>
<dbReference type="GO" id="GO:0016192">
    <property type="term" value="P:vesicle-mediated transport"/>
    <property type="evidence" value="ECO:0007669"/>
    <property type="project" value="InterPro"/>
</dbReference>
<dbReference type="InterPro" id="IPR039151">
    <property type="entry name" value="INTU"/>
</dbReference>
<proteinExistence type="inferred from homology"/>
<keyword evidence="5" id="KW-0217">Developmental protein</keyword>
<feature type="compositionally biased region" description="Low complexity" evidence="9">
    <location>
        <begin position="67"/>
        <end position="77"/>
    </location>
</feature>
<dbReference type="AlphaFoldDB" id="A0A210Q652"/>
<evidence type="ECO:0000313" key="12">
    <source>
        <dbReference type="Proteomes" id="UP000242188"/>
    </source>
</evidence>
<dbReference type="PROSITE" id="PS50106">
    <property type="entry name" value="PDZ"/>
    <property type="match status" value="1"/>
</dbReference>
<dbReference type="InterPro" id="IPR043988">
    <property type="entry name" value="CCZ1/INTU_longin_2"/>
</dbReference>
<reference evidence="11 12" key="1">
    <citation type="journal article" date="2017" name="Nat. Ecol. Evol.">
        <title>Scallop genome provides insights into evolution of bilaterian karyotype and development.</title>
        <authorList>
            <person name="Wang S."/>
            <person name="Zhang J."/>
            <person name="Jiao W."/>
            <person name="Li J."/>
            <person name="Xun X."/>
            <person name="Sun Y."/>
            <person name="Guo X."/>
            <person name="Huan P."/>
            <person name="Dong B."/>
            <person name="Zhang L."/>
            <person name="Hu X."/>
            <person name="Sun X."/>
            <person name="Wang J."/>
            <person name="Zhao C."/>
            <person name="Wang Y."/>
            <person name="Wang D."/>
            <person name="Huang X."/>
            <person name="Wang R."/>
            <person name="Lv J."/>
            <person name="Li Y."/>
            <person name="Zhang Z."/>
            <person name="Liu B."/>
            <person name="Lu W."/>
            <person name="Hui Y."/>
            <person name="Liang J."/>
            <person name="Zhou Z."/>
            <person name="Hou R."/>
            <person name="Li X."/>
            <person name="Liu Y."/>
            <person name="Li H."/>
            <person name="Ning X."/>
            <person name="Lin Y."/>
            <person name="Zhao L."/>
            <person name="Xing Q."/>
            <person name="Dou J."/>
            <person name="Li Y."/>
            <person name="Mao J."/>
            <person name="Guo H."/>
            <person name="Dou H."/>
            <person name="Li T."/>
            <person name="Mu C."/>
            <person name="Jiang W."/>
            <person name="Fu Q."/>
            <person name="Fu X."/>
            <person name="Miao Y."/>
            <person name="Liu J."/>
            <person name="Yu Q."/>
            <person name="Li R."/>
            <person name="Liao H."/>
            <person name="Li X."/>
            <person name="Kong Y."/>
            <person name="Jiang Z."/>
            <person name="Chourrout D."/>
            <person name="Li R."/>
            <person name="Bao Z."/>
        </authorList>
    </citation>
    <scope>NUCLEOTIDE SEQUENCE [LARGE SCALE GENOMIC DNA]</scope>
    <source>
        <strain evidence="11 12">PY_sf001</strain>
    </source>
</reference>
<dbReference type="STRING" id="6573.A0A210Q652"/>
<keyword evidence="7" id="KW-0970">Cilium biogenesis/degradation</keyword>
<comment type="subcellular location">
    <subcellularLocation>
        <location evidence="2">Cell surface</location>
    </subcellularLocation>
    <subcellularLocation>
        <location evidence="1">Cytoplasm</location>
        <location evidence="1">Cytoskeleton</location>
        <location evidence="1">Cilium basal body</location>
    </subcellularLocation>
</comment>
<accession>A0A210Q652</accession>
<dbReference type="OrthoDB" id="10038586at2759"/>
<dbReference type="GO" id="GO:0009986">
    <property type="term" value="C:cell surface"/>
    <property type="evidence" value="ECO:0007669"/>
    <property type="project" value="UniProtKB-SubCell"/>
</dbReference>
<evidence type="ECO:0000256" key="6">
    <source>
        <dbReference type="ARBA" id="ARBA00022490"/>
    </source>
</evidence>
<dbReference type="InterPro" id="IPR036034">
    <property type="entry name" value="PDZ_sf"/>
</dbReference>
<dbReference type="GO" id="GO:0005929">
    <property type="term" value="C:cilium"/>
    <property type="evidence" value="ECO:0007669"/>
    <property type="project" value="TreeGrafter"/>
</dbReference>
<sequence>MFGLKTPISRYRKRSSLDDFDGIRSILSRSKVQESWTSHVRQQGDLFYVDVNGSHGNGHVQQPPHPSSGSFHHSNGSLDHSDDSNQTFSSRLGEPPKNNFYKGRQNGLHTDTGAQRPKVNGHVQTNGSSFGSNGYHKNQSKYISQDFDDEYVELDRNGYNSWTSSPQINNKYHNTKQDVNNQEHGDKIKHVYLSPNYKNCKNGQMSGIKMCEKMFGIKLCQYNDKTRINNNNNVVKDRKVIVQAVVPGSAAEKCRQIHRGDMMLGINDMEVSWVNLDKTFNSISNKKVKVTFQVPVVIGPQTPPPVPLPTYIHSLPPKVPPRQEGEDIVQLVTGTTTGVLSSKFQSCLCSFMYLTLEDTGSESENHRDDILYMFPRDDNIATEIRGLFLTLCGVLPEVTGTAVQTSTLLYKGQYIHTVYSRYGKDLLVIAMPANRVPLQYLHCIKSELQQVMDLLFSSTSRAFRKPRHKSHLDQLFSLTLNKIFGSDSFNNTSSPSYKALCGSVPGTKSLELSQENKVLCDEILSEFEAADFDDLEEDLPFDRRTFTILGTCLFYKEYLLSNHMAAEDLRDVHLFLKYHCLLHLVSKQNVEELVVWREVFPSRLCRPSQASPVGYNEPSGRWFLLIVGINSFLLGTLLETGGCARTIDGNPRPDPFYISQAKATLLQLETDDVAMAECCENRLSSEKSGPSLASADALMLGTKPKREDTTPSKSQGSPKSRHDEQEVDRISHGKGTAYTGSETSTPVMRRQGSKLSYGSNDSGGSGSSAGVSRGNTSKTLSKAGSVFDMVSMNQSLTTVSDENKSVYPIKVTKGVDNVLFHYLNFDGMEGVYVCPTSQEMSMSQGALHAQVLHNFSTSCLQLREKFQRSNMNPETTCKHRFGEDNTFKHVQEQGTLFQYKPSVAPDTKKVPPAHSYWVIGRRYPGNRELFVCFHESVPQTAIELAFRMDFGS</sequence>
<dbReference type="GO" id="GO:0007399">
    <property type="term" value="P:nervous system development"/>
    <property type="evidence" value="ECO:0007669"/>
    <property type="project" value="TreeGrafter"/>
</dbReference>
<evidence type="ECO:0000259" key="10">
    <source>
        <dbReference type="PROSITE" id="PS50106"/>
    </source>
</evidence>
<dbReference type="Gene3D" id="2.30.42.10">
    <property type="match status" value="1"/>
</dbReference>
<feature type="compositionally biased region" description="Basic and acidic residues" evidence="9">
    <location>
        <begin position="720"/>
        <end position="731"/>
    </location>
</feature>
<keyword evidence="12" id="KW-1185">Reference proteome</keyword>
<evidence type="ECO:0000256" key="1">
    <source>
        <dbReference type="ARBA" id="ARBA00004120"/>
    </source>
</evidence>
<dbReference type="GO" id="GO:0001736">
    <property type="term" value="P:establishment of planar polarity"/>
    <property type="evidence" value="ECO:0007669"/>
    <property type="project" value="InterPro"/>
</dbReference>
<protein>
    <recommendedName>
        <fullName evidence="4">Protein inturned</fullName>
    </recommendedName>
    <alternativeName>
        <fullName evidence="8">Inturned planar cell polarity effector homolog</fullName>
    </alternativeName>
</protein>
<dbReference type="Pfam" id="PF00595">
    <property type="entry name" value="PDZ"/>
    <property type="match status" value="1"/>
</dbReference>
<dbReference type="Pfam" id="PF19031">
    <property type="entry name" value="Intu_longin_1"/>
    <property type="match status" value="1"/>
</dbReference>
<comment type="similarity">
    <text evidence="3">Belongs to the inturned family.</text>
</comment>
<gene>
    <name evidence="11" type="ORF">KP79_PYT13211</name>
</gene>
<evidence type="ECO:0000256" key="9">
    <source>
        <dbReference type="SAM" id="MobiDB-lite"/>
    </source>
</evidence>
<evidence type="ECO:0000256" key="5">
    <source>
        <dbReference type="ARBA" id="ARBA00022473"/>
    </source>
</evidence>
<feature type="region of interest" description="Disordered" evidence="9">
    <location>
        <begin position="49"/>
        <end position="138"/>
    </location>
</feature>
<dbReference type="Pfam" id="PF19032">
    <property type="entry name" value="Intu_longin_2"/>
    <property type="match status" value="1"/>
</dbReference>
<feature type="region of interest" description="Disordered" evidence="9">
    <location>
        <begin position="701"/>
        <end position="777"/>
    </location>
</feature>
<dbReference type="PANTHER" id="PTHR21082">
    <property type="entry name" value="PROTEIN INTURNED"/>
    <property type="match status" value="1"/>
</dbReference>
<dbReference type="PANTHER" id="PTHR21082:SF4">
    <property type="entry name" value="PROTEIN INTURNED"/>
    <property type="match status" value="1"/>
</dbReference>
<dbReference type="Pfam" id="PF19033">
    <property type="entry name" value="Intu_longin_3"/>
    <property type="match status" value="1"/>
</dbReference>
<dbReference type="SUPFAM" id="SSF50156">
    <property type="entry name" value="PDZ domain-like"/>
    <property type="match status" value="1"/>
</dbReference>
<evidence type="ECO:0000313" key="11">
    <source>
        <dbReference type="EMBL" id="OWF44217.1"/>
    </source>
</evidence>
<dbReference type="SMART" id="SM00228">
    <property type="entry name" value="PDZ"/>
    <property type="match status" value="1"/>
</dbReference>
<name>A0A210Q652_MIZYE</name>
<dbReference type="EMBL" id="NEDP02004844">
    <property type="protein sequence ID" value="OWF44217.1"/>
    <property type="molecule type" value="Genomic_DNA"/>
</dbReference>
<evidence type="ECO:0000256" key="8">
    <source>
        <dbReference type="ARBA" id="ARBA00032633"/>
    </source>
</evidence>
<evidence type="ECO:0000256" key="7">
    <source>
        <dbReference type="ARBA" id="ARBA00022794"/>
    </source>
</evidence>
<dbReference type="Proteomes" id="UP000242188">
    <property type="component" value="Unassembled WGS sequence"/>
</dbReference>
<dbReference type="GO" id="GO:0005737">
    <property type="term" value="C:cytoplasm"/>
    <property type="evidence" value="ECO:0007669"/>
    <property type="project" value="TreeGrafter"/>
</dbReference>
<dbReference type="InterPro" id="IPR043987">
    <property type="entry name" value="CCZ1/INTU/HSP4_longin_1"/>
</dbReference>
<evidence type="ECO:0000256" key="4">
    <source>
        <dbReference type="ARBA" id="ARBA00015639"/>
    </source>
</evidence>